<organism evidence="1 2">
    <name type="scientific">Dendrobium chrysotoxum</name>
    <name type="common">Orchid</name>
    <dbReference type="NCBI Taxonomy" id="161865"/>
    <lineage>
        <taxon>Eukaryota</taxon>
        <taxon>Viridiplantae</taxon>
        <taxon>Streptophyta</taxon>
        <taxon>Embryophyta</taxon>
        <taxon>Tracheophyta</taxon>
        <taxon>Spermatophyta</taxon>
        <taxon>Magnoliopsida</taxon>
        <taxon>Liliopsida</taxon>
        <taxon>Asparagales</taxon>
        <taxon>Orchidaceae</taxon>
        <taxon>Epidendroideae</taxon>
        <taxon>Malaxideae</taxon>
        <taxon>Dendrobiinae</taxon>
        <taxon>Dendrobium</taxon>
    </lineage>
</organism>
<dbReference type="Pfam" id="PF05056">
    <property type="entry name" value="DUF674"/>
    <property type="match status" value="5"/>
</dbReference>
<protein>
    <submittedName>
        <fullName evidence="1">Uncharacterized protein</fullName>
    </submittedName>
</protein>
<dbReference type="InterPro" id="IPR007750">
    <property type="entry name" value="DUF674"/>
</dbReference>
<dbReference type="Proteomes" id="UP000775213">
    <property type="component" value="Unassembled WGS sequence"/>
</dbReference>
<dbReference type="EMBL" id="JAGFBR010000019">
    <property type="protein sequence ID" value="KAH0448995.1"/>
    <property type="molecule type" value="Genomic_DNA"/>
</dbReference>
<sequence>MSKISVRFLINKEQKRVVCAEAGSDFVDVLFSFLTLPLGSIVRLLGKQSGFGSLDSLYEGVEQLDDKHLQTEACKEMLLNPRSATSIICEDLKIKNIHVADPRTLYICNESDCLNQSTCYYTYVKNDRCSRCGKLITNSWCWRKETSDDRGIFVNETIKFIITDNLHVIPTSLMKGFSLLGKLGVKDARILEERLIDFDTEEVLNLLRRSLVSRNPLTEICFTDGTTQTSVKRFFEIKEEMSDNEAESEITIKLFLNKKSNDVLYADVGEDFANQLLSFLTFPLGSVLKLLSDNVSILGGCISNLYTSAKSMSSECFKSENSRNMLLSPKLATFHGIEKQLLKLEEITSKKLSVLGFCPKCYRQNVYNYHYTPSSCKYEVEQSEVIEHNPKSGKVRTDGGGAFVVDSIRFLVADNLYISPLSFISAVNNYKTNFHISDLVVKTVYIDKATVLSLLGTMLISNTVLTDVFFPKPRPIKRSDVSSSSSWPERLRLLGSIYMEARAIELQHRIDLTSHYVMPGISIRLLIDKEQKQVVFAEAGSEFIDVLFSFLTLPLGSIVQLLGKQSGLGSLDSLYKSVEQLDVKHMQTEACKEMLLKPRSAAARICEDLKIKNIHDANPRTSYICKEYDCLIKSSCYYTYVTKARCSRCGKLMDKDWSWSKGTVEKRGVFVNDQVDFIITDDLRVMPISLMSGFSVLKELQINDARMLEERVINVGNEEALNLLRRSLESKHALTEVFFPNTCVESSVKCFPVIKEEIARSEEEQKFNVKIILNKKNNSVLSAEVGGDFLNQLLGFLAIPLGSVFGLLRNHISLECCINNLYSSAKSLSIECFKSKECKNMLVFPHLASHYGCKEQMLKLTCSASCIKCYEDNGCKSLQSTPCKNGLSEAKVIEQNPKLQKGGSDSGGSFVEDSKRFMVADNLHISPVSSISLIITKGIDFLFCDVVEKEIIVDKAKVNIIAISAMSDITVRLLVNKEQKRVVFAEAGSDFIDVLFSFLTLPLGSIVQLLGKQTGLASLDSLYKSVEQLEVKHLQTEACKEMLLKPRSAAATICEDLKIKNIHDVNPRHIYICNESDCLIQSSCYYTHVTKARCSRCGKLMDKDWNWSKGTVKKRGVFVNDEADFIITDDLRVMPISLMSGFSLLEELRIKNADMLEERVINVGNDEALNLLRISLVSKRALTRLFFPDECIEQSVKCFSMIKEEIKEEIDDGKEEQQMNVKIIFNKNNNNVLYAEVEGDFVNQLLSFLTFPLGSVFMLLGDQISLEGCITNLYSSAERLNLECFVSKKCKNMLVLPKIASYYGCSDQMLQLDEMTSTKGTFSSTCVKCNFDNGSKSPLTPPCKHGLREAEIIEQNPKLKNGGSDSGGGFVEDERRFMVGDNLQISPISSISVITKGIDFLISDLVEKEVSVDKAKVLSLLGATLISKTVLTDISVRLLIDKEQKRVVYAEAGSDFIDVLFSFLTLPLGSIVQLLGKQSGLGSLDSLYMSVEQLDVKHLQTEACKEMLLKPRSAAARICEDLKIKNIHDANPRTSYICKEYDCLIKSSCYYTYVTKAQCSVVAN</sequence>
<evidence type="ECO:0000313" key="1">
    <source>
        <dbReference type="EMBL" id="KAH0448995.1"/>
    </source>
</evidence>
<proteinExistence type="predicted"/>
<name>A0AAV7FK91_DENCH</name>
<keyword evidence="2" id="KW-1185">Reference proteome</keyword>
<dbReference type="PANTHER" id="PTHR33103:SF27">
    <property type="entry name" value="OS04G0594700 PROTEIN"/>
    <property type="match status" value="1"/>
</dbReference>
<accession>A0AAV7FK91</accession>
<evidence type="ECO:0000313" key="2">
    <source>
        <dbReference type="Proteomes" id="UP000775213"/>
    </source>
</evidence>
<gene>
    <name evidence="1" type="ORF">IEQ34_022795</name>
</gene>
<comment type="caution">
    <text evidence="1">The sequence shown here is derived from an EMBL/GenBank/DDBJ whole genome shotgun (WGS) entry which is preliminary data.</text>
</comment>
<reference evidence="1 2" key="1">
    <citation type="journal article" date="2021" name="Hortic Res">
        <title>Chromosome-scale assembly of the Dendrobium chrysotoxum genome enhances the understanding of orchid evolution.</title>
        <authorList>
            <person name="Zhang Y."/>
            <person name="Zhang G.Q."/>
            <person name="Zhang D."/>
            <person name="Liu X.D."/>
            <person name="Xu X.Y."/>
            <person name="Sun W.H."/>
            <person name="Yu X."/>
            <person name="Zhu X."/>
            <person name="Wang Z.W."/>
            <person name="Zhao X."/>
            <person name="Zhong W.Y."/>
            <person name="Chen H."/>
            <person name="Yin W.L."/>
            <person name="Huang T."/>
            <person name="Niu S.C."/>
            <person name="Liu Z.J."/>
        </authorList>
    </citation>
    <scope>NUCLEOTIDE SEQUENCE [LARGE SCALE GENOMIC DNA]</scope>
    <source>
        <strain evidence="1">Lindl</strain>
    </source>
</reference>
<dbReference type="PANTHER" id="PTHR33103">
    <property type="entry name" value="OS01G0153900 PROTEIN"/>
    <property type="match status" value="1"/>
</dbReference>